<accession>A0A066W3X1</accession>
<evidence type="ECO:0000256" key="1">
    <source>
        <dbReference type="ARBA" id="ARBA00023159"/>
    </source>
</evidence>
<name>A0A066W3X1_TILAU</name>
<dbReference type="InterPro" id="IPR004026">
    <property type="entry name" value="Ada_DNA_repair_Zn-bd"/>
</dbReference>
<dbReference type="STRING" id="1037660.A0A066W3X1"/>
<dbReference type="GO" id="GO:0008270">
    <property type="term" value="F:zinc ion binding"/>
    <property type="evidence" value="ECO:0007669"/>
    <property type="project" value="InterPro"/>
</dbReference>
<dbReference type="RefSeq" id="XP_013243198.1">
    <property type="nucleotide sequence ID" value="XM_013387744.1"/>
</dbReference>
<dbReference type="InParanoid" id="A0A066W3X1"/>
<dbReference type="GO" id="GO:0008168">
    <property type="term" value="F:methyltransferase activity"/>
    <property type="evidence" value="ECO:0007669"/>
    <property type="project" value="InterPro"/>
</dbReference>
<comment type="caution">
    <text evidence="3">The sequence shown here is derived from an EMBL/GenBank/DDBJ whole genome shotgun (WGS) entry which is preliminary data.</text>
</comment>
<evidence type="ECO:0000313" key="4">
    <source>
        <dbReference type="Proteomes" id="UP000027361"/>
    </source>
</evidence>
<evidence type="ECO:0000259" key="2">
    <source>
        <dbReference type="Pfam" id="PF02805"/>
    </source>
</evidence>
<dbReference type="GO" id="GO:0006355">
    <property type="term" value="P:regulation of DNA-templated transcription"/>
    <property type="evidence" value="ECO:0007669"/>
    <property type="project" value="InterPro"/>
</dbReference>
<dbReference type="Gene3D" id="3.40.10.10">
    <property type="entry name" value="DNA Methylphosphotriester Repair Domain"/>
    <property type="match status" value="1"/>
</dbReference>
<reference evidence="3 4" key="1">
    <citation type="submission" date="2014-05" db="EMBL/GenBank/DDBJ databases">
        <title>Draft genome sequence of a rare smut relative, Tilletiaria anomala UBC 951.</title>
        <authorList>
            <consortium name="DOE Joint Genome Institute"/>
            <person name="Toome M."/>
            <person name="Kuo A."/>
            <person name="Henrissat B."/>
            <person name="Lipzen A."/>
            <person name="Tritt A."/>
            <person name="Yoshinaga Y."/>
            <person name="Zane M."/>
            <person name="Barry K."/>
            <person name="Grigoriev I.V."/>
            <person name="Spatafora J.W."/>
            <person name="Aimea M.C."/>
        </authorList>
    </citation>
    <scope>NUCLEOTIDE SEQUENCE [LARGE SCALE GENOMIC DNA]</scope>
    <source>
        <strain evidence="3 4">UBC 951</strain>
    </source>
</reference>
<dbReference type="GO" id="GO:0006281">
    <property type="term" value="P:DNA repair"/>
    <property type="evidence" value="ECO:0007669"/>
    <property type="project" value="InterPro"/>
</dbReference>
<proteinExistence type="predicted"/>
<keyword evidence="4" id="KW-1185">Reference proteome</keyword>
<organism evidence="3 4">
    <name type="scientific">Tilletiaria anomala (strain ATCC 24038 / CBS 436.72 / UBC 951)</name>
    <dbReference type="NCBI Taxonomy" id="1037660"/>
    <lineage>
        <taxon>Eukaryota</taxon>
        <taxon>Fungi</taxon>
        <taxon>Dikarya</taxon>
        <taxon>Basidiomycota</taxon>
        <taxon>Ustilaginomycotina</taxon>
        <taxon>Exobasidiomycetes</taxon>
        <taxon>Georgefischeriales</taxon>
        <taxon>Tilletiariaceae</taxon>
        <taxon>Tilletiaria</taxon>
    </lineage>
</organism>
<dbReference type="OrthoDB" id="2447880at2759"/>
<dbReference type="Proteomes" id="UP000027361">
    <property type="component" value="Unassembled WGS sequence"/>
</dbReference>
<dbReference type="HOGENOM" id="CLU_2122780_0_0_1"/>
<evidence type="ECO:0000313" key="3">
    <source>
        <dbReference type="EMBL" id="KDN45465.1"/>
    </source>
</evidence>
<keyword evidence="1" id="KW-0010">Activator</keyword>
<dbReference type="InterPro" id="IPR035451">
    <property type="entry name" value="Ada-like_dom_sf"/>
</dbReference>
<dbReference type="AlphaFoldDB" id="A0A066W3X1"/>
<sequence length="114" mass="12560">MEAVPARARAADTHFVCAHLTTRIYCQQLRVAKKPGRLCTTYFSFPGGIEEAETAGIRRCKRCKPEIHGTAENSAFPVGQCIRHIVDEGNGAFLGRGNTQVADDVKFKPKTLKQ</sequence>
<gene>
    <name evidence="3" type="ORF">K437DRAFT_122008</name>
</gene>
<dbReference type="EMBL" id="JMSN01000042">
    <property type="protein sequence ID" value="KDN45465.1"/>
    <property type="molecule type" value="Genomic_DNA"/>
</dbReference>
<protein>
    <recommendedName>
        <fullName evidence="2">Ada DNA repair metal-binding domain-containing protein</fullName>
    </recommendedName>
</protein>
<dbReference type="GO" id="GO:0003677">
    <property type="term" value="F:DNA binding"/>
    <property type="evidence" value="ECO:0007669"/>
    <property type="project" value="InterPro"/>
</dbReference>
<dbReference type="Pfam" id="PF02805">
    <property type="entry name" value="Ada_Zn_binding"/>
    <property type="match status" value="1"/>
</dbReference>
<feature type="domain" description="Ada DNA repair metal-binding" evidence="2">
    <location>
        <begin position="2"/>
        <end position="66"/>
    </location>
</feature>
<dbReference type="GeneID" id="25261390"/>
<dbReference type="SUPFAM" id="SSF57884">
    <property type="entry name" value="Ada DNA repair protein, N-terminal domain (N-Ada 10)"/>
    <property type="match status" value="1"/>
</dbReference>